<dbReference type="SMART" id="SM01321">
    <property type="entry name" value="Y1_Tnp"/>
    <property type="match status" value="1"/>
</dbReference>
<dbReference type="AlphaFoldDB" id="A0A518BNE7"/>
<keyword evidence="3" id="KW-1185">Reference proteome</keyword>
<organism evidence="2 3">
    <name type="scientific">Engelhardtia mirabilis</name>
    <dbReference type="NCBI Taxonomy" id="2528011"/>
    <lineage>
        <taxon>Bacteria</taxon>
        <taxon>Pseudomonadati</taxon>
        <taxon>Planctomycetota</taxon>
        <taxon>Planctomycetia</taxon>
        <taxon>Planctomycetia incertae sedis</taxon>
        <taxon>Engelhardtia</taxon>
    </lineage>
</organism>
<dbReference type="InterPro" id="IPR002686">
    <property type="entry name" value="Transposase_17"/>
</dbReference>
<protein>
    <recommendedName>
        <fullName evidence="1">Transposase IS200-like domain-containing protein</fullName>
    </recommendedName>
</protein>
<sequence>MARRPRRDTPGSWHHVMNRALARRPLFEDRADIRYFLSRLARRVRSGEIEVHSWCVLTTHFHLMIRSVTGDLSPSLGLVQNEYVRYFNRRHRRDGPLVRGRFTSRLVDSLTYRLRLLRYIDANPVLAGLAAWPWEYPFGSARQYVLGTSSPWLDRTWVEAEIRARGVRKGSFGDAYMDLTRTKSAEADAAFVSSWLKRGRHGSNDLDRLVASSPPGVLDWMLRKSALADGQVPGLPMCDLPSVRAELAEYRTKATSGVSIGRGRLADHALLAEVGLMRSMCGLTLAQVASISALPRTTTQRAAQACRELMQSDPEFARLISELGRRALDRCHGTDRWGA</sequence>
<dbReference type="Proteomes" id="UP000316921">
    <property type="component" value="Chromosome"/>
</dbReference>
<dbReference type="GO" id="GO:0006313">
    <property type="term" value="P:DNA transposition"/>
    <property type="evidence" value="ECO:0007669"/>
    <property type="project" value="InterPro"/>
</dbReference>
<dbReference type="InterPro" id="IPR036515">
    <property type="entry name" value="Transposase_17_sf"/>
</dbReference>
<evidence type="ECO:0000313" key="2">
    <source>
        <dbReference type="EMBL" id="QDU68491.1"/>
    </source>
</evidence>
<evidence type="ECO:0000313" key="3">
    <source>
        <dbReference type="Proteomes" id="UP000316921"/>
    </source>
</evidence>
<accession>A0A518BNE7</accession>
<gene>
    <name evidence="2" type="ORF">Pla133_35890</name>
</gene>
<dbReference type="GO" id="GO:0003677">
    <property type="term" value="F:DNA binding"/>
    <property type="evidence" value="ECO:0007669"/>
    <property type="project" value="InterPro"/>
</dbReference>
<proteinExistence type="predicted"/>
<reference evidence="2 3" key="1">
    <citation type="submission" date="2019-02" db="EMBL/GenBank/DDBJ databases">
        <title>Deep-cultivation of Planctomycetes and their phenomic and genomic characterization uncovers novel biology.</title>
        <authorList>
            <person name="Wiegand S."/>
            <person name="Jogler M."/>
            <person name="Boedeker C."/>
            <person name="Pinto D."/>
            <person name="Vollmers J."/>
            <person name="Rivas-Marin E."/>
            <person name="Kohn T."/>
            <person name="Peeters S.H."/>
            <person name="Heuer A."/>
            <person name="Rast P."/>
            <person name="Oberbeckmann S."/>
            <person name="Bunk B."/>
            <person name="Jeske O."/>
            <person name="Meyerdierks A."/>
            <person name="Storesund J.E."/>
            <person name="Kallscheuer N."/>
            <person name="Luecker S."/>
            <person name="Lage O.M."/>
            <person name="Pohl T."/>
            <person name="Merkel B.J."/>
            <person name="Hornburger P."/>
            <person name="Mueller R.-W."/>
            <person name="Bruemmer F."/>
            <person name="Labrenz M."/>
            <person name="Spormann A.M."/>
            <person name="Op den Camp H."/>
            <person name="Overmann J."/>
            <person name="Amann R."/>
            <person name="Jetten M.S.M."/>
            <person name="Mascher T."/>
            <person name="Medema M.H."/>
            <person name="Devos D.P."/>
            <person name="Kaster A.-K."/>
            <person name="Ovreas L."/>
            <person name="Rohde M."/>
            <person name="Galperin M.Y."/>
            <person name="Jogler C."/>
        </authorList>
    </citation>
    <scope>NUCLEOTIDE SEQUENCE [LARGE SCALE GENOMIC DNA]</scope>
    <source>
        <strain evidence="2 3">Pla133</strain>
    </source>
</reference>
<feature type="domain" description="Transposase IS200-like" evidence="1">
    <location>
        <begin position="9"/>
        <end position="123"/>
    </location>
</feature>
<name>A0A518BNE7_9BACT</name>
<dbReference type="KEGG" id="pbap:Pla133_35890"/>
<dbReference type="PANTHER" id="PTHR34322:SF2">
    <property type="entry name" value="TRANSPOSASE IS200-LIKE DOMAIN-CONTAINING PROTEIN"/>
    <property type="match status" value="1"/>
</dbReference>
<dbReference type="Gene3D" id="3.30.70.1290">
    <property type="entry name" value="Transposase IS200-like"/>
    <property type="match status" value="1"/>
</dbReference>
<dbReference type="GO" id="GO:0004803">
    <property type="term" value="F:transposase activity"/>
    <property type="evidence" value="ECO:0007669"/>
    <property type="project" value="InterPro"/>
</dbReference>
<dbReference type="SUPFAM" id="SSF143422">
    <property type="entry name" value="Transposase IS200-like"/>
    <property type="match status" value="1"/>
</dbReference>
<evidence type="ECO:0000259" key="1">
    <source>
        <dbReference type="SMART" id="SM01321"/>
    </source>
</evidence>
<dbReference type="EMBL" id="CP036287">
    <property type="protein sequence ID" value="QDU68491.1"/>
    <property type="molecule type" value="Genomic_DNA"/>
</dbReference>
<dbReference type="PANTHER" id="PTHR34322">
    <property type="entry name" value="TRANSPOSASE, Y1_TNP DOMAIN-CONTAINING"/>
    <property type="match status" value="1"/>
</dbReference>